<dbReference type="EMBL" id="JAQNDK010000004">
    <property type="protein sequence ID" value="MDC0683606.1"/>
    <property type="molecule type" value="Genomic_DNA"/>
</dbReference>
<protein>
    <submittedName>
        <fullName evidence="9">Serine/threonine-protein kinase</fullName>
    </submittedName>
</protein>
<dbReference type="PROSITE" id="PS00107">
    <property type="entry name" value="PROTEIN_KINASE_ATP"/>
    <property type="match status" value="1"/>
</dbReference>
<keyword evidence="7" id="KW-0812">Transmembrane</keyword>
<gene>
    <name evidence="9" type="ORF">POL72_38105</name>
</gene>
<evidence type="ECO:0000256" key="1">
    <source>
        <dbReference type="ARBA" id="ARBA00022679"/>
    </source>
</evidence>
<feature type="region of interest" description="Disordered" evidence="6">
    <location>
        <begin position="1"/>
        <end position="70"/>
    </location>
</feature>
<evidence type="ECO:0000256" key="5">
    <source>
        <dbReference type="PROSITE-ProRule" id="PRU10141"/>
    </source>
</evidence>
<dbReference type="InterPro" id="IPR017441">
    <property type="entry name" value="Protein_kinase_ATP_BS"/>
</dbReference>
<feature type="region of interest" description="Disordered" evidence="6">
    <location>
        <begin position="457"/>
        <end position="554"/>
    </location>
</feature>
<dbReference type="CDD" id="cd14014">
    <property type="entry name" value="STKc_PknB_like"/>
    <property type="match status" value="1"/>
</dbReference>
<dbReference type="InterPro" id="IPR000719">
    <property type="entry name" value="Prot_kinase_dom"/>
</dbReference>
<evidence type="ECO:0000256" key="2">
    <source>
        <dbReference type="ARBA" id="ARBA00022741"/>
    </source>
</evidence>
<feature type="domain" description="Protein kinase" evidence="8">
    <location>
        <begin position="82"/>
        <end position="395"/>
    </location>
</feature>
<keyword evidence="3 9" id="KW-0418">Kinase</keyword>
<dbReference type="InterPro" id="IPR011009">
    <property type="entry name" value="Kinase-like_dom_sf"/>
</dbReference>
<evidence type="ECO:0000256" key="7">
    <source>
        <dbReference type="SAM" id="Phobius"/>
    </source>
</evidence>
<keyword evidence="7" id="KW-0472">Membrane</keyword>
<feature type="transmembrane region" description="Helical" evidence="7">
    <location>
        <begin position="428"/>
        <end position="449"/>
    </location>
</feature>
<dbReference type="Gene3D" id="3.30.200.20">
    <property type="entry name" value="Phosphorylase Kinase, domain 1"/>
    <property type="match status" value="1"/>
</dbReference>
<keyword evidence="10" id="KW-1185">Reference proteome</keyword>
<accession>A0ABT5CAZ6</accession>
<dbReference type="Pfam" id="PF00069">
    <property type="entry name" value="Pkinase"/>
    <property type="match status" value="1"/>
</dbReference>
<evidence type="ECO:0000256" key="4">
    <source>
        <dbReference type="ARBA" id="ARBA00022840"/>
    </source>
</evidence>
<evidence type="ECO:0000259" key="8">
    <source>
        <dbReference type="PROSITE" id="PS50011"/>
    </source>
</evidence>
<evidence type="ECO:0000256" key="3">
    <source>
        <dbReference type="ARBA" id="ARBA00022777"/>
    </source>
</evidence>
<sequence length="554" mass="58998">MPPRSISAPASSTDSTPRPESASRSFAASAAFPRGSAPGSLDPELLDPSRVTPPPEASTPSPAPGRAARRIYREGDVIGGKYRLRYVLGEGGMGMVWLAHNDVLNIDVAIKFIRREVNSTEATVRLHQEARAAARIDHPSIVRVIDFGESDHRDPYIVMEVLRGEQLVEAIERKKRFSPTGALRILLPIASAVAAAHDRRIVHRDLKPENIFLVKNDRGDITPKIVDFGIAKVWSETASGEMTKAGTVLGSPDYMSPEQARGITDVDGQTDVWAFAVVLYETITGQKPFQGGNYHDLVAAILVKDPTPITALGVGDEALWAIIARGLGKERFNRWRTMREMGVALARWATENGVVEDVTGTSLAMHWLSDGEQRPLSERPAVRAQQRRLSERPALAARAQRSSEDHLEAAVHPVHHEAARPSGDRRRVAIVAAAGLATLLILGAALFSLRAMNARDGSAEPAPAAPPAASQAAAAPSAAQGPAPESRPEPARTAEPQPSAGAPRLGPAEGPTASAHAREPAPAPRSAGSRRTAPSRAGAKTSGAALPVPSRPNF</sequence>
<keyword evidence="7" id="KW-1133">Transmembrane helix</keyword>
<evidence type="ECO:0000256" key="6">
    <source>
        <dbReference type="SAM" id="MobiDB-lite"/>
    </source>
</evidence>
<keyword evidence="2 5" id="KW-0547">Nucleotide-binding</keyword>
<feature type="compositionally biased region" description="Polar residues" evidence="6">
    <location>
        <begin position="8"/>
        <end position="18"/>
    </location>
</feature>
<dbReference type="PANTHER" id="PTHR43289">
    <property type="entry name" value="MITOGEN-ACTIVATED PROTEIN KINASE KINASE KINASE 20-RELATED"/>
    <property type="match status" value="1"/>
</dbReference>
<feature type="region of interest" description="Disordered" evidence="6">
    <location>
        <begin position="374"/>
        <end position="407"/>
    </location>
</feature>
<proteinExistence type="predicted"/>
<organism evidence="9 10">
    <name type="scientific">Sorangium atrum</name>
    <dbReference type="NCBI Taxonomy" id="2995308"/>
    <lineage>
        <taxon>Bacteria</taxon>
        <taxon>Pseudomonadati</taxon>
        <taxon>Myxococcota</taxon>
        <taxon>Polyangia</taxon>
        <taxon>Polyangiales</taxon>
        <taxon>Polyangiaceae</taxon>
        <taxon>Sorangium</taxon>
    </lineage>
</organism>
<feature type="compositionally biased region" description="Pro residues" evidence="6">
    <location>
        <begin position="51"/>
        <end position="63"/>
    </location>
</feature>
<evidence type="ECO:0000313" key="9">
    <source>
        <dbReference type="EMBL" id="MDC0683606.1"/>
    </source>
</evidence>
<name>A0ABT5CAZ6_9BACT</name>
<dbReference type="GO" id="GO:0016301">
    <property type="term" value="F:kinase activity"/>
    <property type="evidence" value="ECO:0007669"/>
    <property type="project" value="UniProtKB-KW"/>
</dbReference>
<feature type="compositionally biased region" description="Low complexity" evidence="6">
    <location>
        <begin position="22"/>
        <end position="40"/>
    </location>
</feature>
<dbReference type="Gene3D" id="1.10.510.10">
    <property type="entry name" value="Transferase(Phosphotransferase) domain 1"/>
    <property type="match status" value="1"/>
</dbReference>
<keyword evidence="4 5" id="KW-0067">ATP-binding</keyword>
<keyword evidence="1" id="KW-0808">Transferase</keyword>
<dbReference type="SUPFAM" id="SSF56112">
    <property type="entry name" value="Protein kinase-like (PK-like)"/>
    <property type="match status" value="1"/>
</dbReference>
<dbReference type="InterPro" id="IPR008271">
    <property type="entry name" value="Ser/Thr_kinase_AS"/>
</dbReference>
<dbReference type="SMART" id="SM00220">
    <property type="entry name" value="S_TKc"/>
    <property type="match status" value="1"/>
</dbReference>
<dbReference type="PROSITE" id="PS00108">
    <property type="entry name" value="PROTEIN_KINASE_ST"/>
    <property type="match status" value="1"/>
</dbReference>
<dbReference type="Proteomes" id="UP001217485">
    <property type="component" value="Unassembled WGS sequence"/>
</dbReference>
<reference evidence="9 10" key="1">
    <citation type="submission" date="2023-01" db="EMBL/GenBank/DDBJ databases">
        <title>Minimal conservation of predation-associated metabolite biosynthetic gene clusters underscores biosynthetic potential of Myxococcota including descriptions for ten novel species: Archangium lansinium sp. nov., Myxococcus landrumus sp. nov., Nannocystis bai.</title>
        <authorList>
            <person name="Ahearne A."/>
            <person name="Stevens C."/>
            <person name="Dowd S."/>
        </authorList>
    </citation>
    <scope>NUCLEOTIDE SEQUENCE [LARGE SCALE GENOMIC DNA]</scope>
    <source>
        <strain evidence="9 10">WIWO2</strain>
    </source>
</reference>
<evidence type="ECO:0000313" key="10">
    <source>
        <dbReference type="Proteomes" id="UP001217485"/>
    </source>
</evidence>
<feature type="binding site" evidence="5">
    <location>
        <position position="111"/>
    </location>
    <ligand>
        <name>ATP</name>
        <dbReference type="ChEBI" id="CHEBI:30616"/>
    </ligand>
</feature>
<dbReference type="PROSITE" id="PS50011">
    <property type="entry name" value="PROTEIN_KINASE_DOM"/>
    <property type="match status" value="1"/>
</dbReference>
<feature type="compositionally biased region" description="Low complexity" evidence="6">
    <location>
        <begin position="459"/>
        <end position="484"/>
    </location>
</feature>
<dbReference type="RefSeq" id="WP_272101740.1">
    <property type="nucleotide sequence ID" value="NZ_JAQNDK010000004.1"/>
</dbReference>
<comment type="caution">
    <text evidence="9">The sequence shown here is derived from an EMBL/GenBank/DDBJ whole genome shotgun (WGS) entry which is preliminary data.</text>
</comment>
<dbReference type="PANTHER" id="PTHR43289:SF34">
    <property type="entry name" value="SERINE_THREONINE-PROTEIN KINASE YBDM-RELATED"/>
    <property type="match status" value="1"/>
</dbReference>